<evidence type="ECO:0000313" key="5">
    <source>
        <dbReference type="Proteomes" id="UP001469365"/>
    </source>
</evidence>
<dbReference type="InterPro" id="IPR035421">
    <property type="entry name" value="Terminase_6C"/>
</dbReference>
<evidence type="ECO:0000259" key="3">
    <source>
        <dbReference type="Pfam" id="PF17289"/>
    </source>
</evidence>
<proteinExistence type="predicted"/>
<evidence type="ECO:0000256" key="2">
    <source>
        <dbReference type="SAM" id="MobiDB-lite"/>
    </source>
</evidence>
<dbReference type="EMBL" id="JBBPCC010000005">
    <property type="protein sequence ID" value="MEK8128364.1"/>
    <property type="molecule type" value="Genomic_DNA"/>
</dbReference>
<protein>
    <submittedName>
        <fullName evidence="4">Phage terminase large subunit</fullName>
    </submittedName>
</protein>
<keyword evidence="5" id="KW-1185">Reference proteome</keyword>
<dbReference type="Pfam" id="PF03237">
    <property type="entry name" value="Terminase_6N"/>
    <property type="match status" value="1"/>
</dbReference>
<evidence type="ECO:0000313" key="4">
    <source>
        <dbReference type="EMBL" id="MEK8128364.1"/>
    </source>
</evidence>
<dbReference type="Proteomes" id="UP001469365">
    <property type="component" value="Unassembled WGS sequence"/>
</dbReference>
<reference evidence="4 5" key="1">
    <citation type="submission" date="2024-04" db="EMBL/GenBank/DDBJ databases">
        <title>draft genome sequnece of Paenibacillus filicis.</title>
        <authorList>
            <person name="Kim D.-U."/>
        </authorList>
    </citation>
    <scope>NUCLEOTIDE SEQUENCE [LARGE SCALE GENOMIC DNA]</scope>
    <source>
        <strain evidence="4 5">KACC14197</strain>
    </source>
</reference>
<evidence type="ECO:0000256" key="1">
    <source>
        <dbReference type="ARBA" id="ARBA00022612"/>
    </source>
</evidence>
<comment type="caution">
    <text evidence="4">The sequence shown here is derived from an EMBL/GenBank/DDBJ whole genome shotgun (WGS) entry which is preliminary data.</text>
</comment>
<gene>
    <name evidence="4" type="primary">terL</name>
    <name evidence="4" type="ORF">WMW72_10660</name>
</gene>
<feature type="region of interest" description="Disordered" evidence="2">
    <location>
        <begin position="489"/>
        <end position="513"/>
    </location>
</feature>
<keyword evidence="1" id="KW-1188">Viral release from host cell</keyword>
<feature type="domain" description="Terminase large subunit gp17-like C-terminal" evidence="3">
    <location>
        <begin position="330"/>
        <end position="469"/>
    </location>
</feature>
<dbReference type="RefSeq" id="WP_341415431.1">
    <property type="nucleotide sequence ID" value="NZ_JBBPCC010000005.1"/>
</dbReference>
<dbReference type="Gene3D" id="3.30.420.240">
    <property type="match status" value="1"/>
</dbReference>
<dbReference type="NCBIfam" id="TIGR01630">
    <property type="entry name" value="psiM2_ORF9"/>
    <property type="match status" value="1"/>
</dbReference>
<dbReference type="InterPro" id="IPR006517">
    <property type="entry name" value="Phage_terminase_lsu-like_C"/>
</dbReference>
<accession>A0ABU9DHL4</accession>
<dbReference type="Pfam" id="PF17289">
    <property type="entry name" value="Terminase_6C"/>
    <property type="match status" value="1"/>
</dbReference>
<sequence length="513" mass="58976">MSKLLQNLPTLDEVKRARSYQDFRYFLEYESEGRWKTARHLDVLTDTLEKVSSGQLRRVIVTMPPRHGKSEVVSKKFPAWHLGRNPGDEMIISSYSLDLSREFSRISRDTLTANTAVFDVSVDKAKASSETWGIDGYRGGLNAAGVGGPITGKGARIAIIDDPVKNAEEANSETMRQKIWEWYQSTLYTRLTPDGRLVVVMTRWHEDDLVGRLLKKEREDIEAGTHKGERWTVINFPAIAEEDDYLGRTPGEPLWPGYGFDADRMEQIKSDVGSYVFNALYQQRPSAAGGTIFKRIHFRYFREELMHGNVHYFIVGEKRYERHRCRVFQTVDTANSEKTINDYFVVTTIYVTPDNDILVYDVYRTHITGPDQKPLMKEQNYRYKPVFQAIEDKTFGTNLIQEMKREGMTVLPVKVDKDKVTRSLLIAARYEVGKVFHREDAPWLTDFEDELLSFPRGKNDDQVDTMSMAGELVHTIAYADSEAWAATPESIKSKRHGFDEDDDDDTPRVSGFW</sequence>
<organism evidence="4 5">
    <name type="scientific">Paenibacillus filicis</name>
    <dbReference type="NCBI Taxonomy" id="669464"/>
    <lineage>
        <taxon>Bacteria</taxon>
        <taxon>Bacillati</taxon>
        <taxon>Bacillota</taxon>
        <taxon>Bacilli</taxon>
        <taxon>Bacillales</taxon>
        <taxon>Paenibacillaceae</taxon>
        <taxon>Paenibacillus</taxon>
    </lineage>
</organism>
<name>A0ABU9DHL4_9BACL</name>